<dbReference type="RefSeq" id="WP_138730416.1">
    <property type="nucleotide sequence ID" value="NZ_SRMP02000010.1"/>
</dbReference>
<keyword evidence="1" id="KW-0472">Membrane</keyword>
<keyword evidence="3" id="KW-1185">Reference proteome</keyword>
<protein>
    <submittedName>
        <fullName evidence="2">Uncharacterized protein</fullName>
    </submittedName>
</protein>
<feature type="transmembrane region" description="Helical" evidence="1">
    <location>
        <begin position="12"/>
        <end position="33"/>
    </location>
</feature>
<keyword evidence="1" id="KW-1133">Transmembrane helix</keyword>
<reference evidence="2 3" key="1">
    <citation type="submission" date="2024-12" db="EMBL/GenBank/DDBJ databases">
        <authorList>
            <person name="Hu S."/>
        </authorList>
    </citation>
    <scope>NUCLEOTIDE SEQUENCE [LARGE SCALE GENOMIC DNA]</scope>
    <source>
        <strain evidence="2 3">P-25</strain>
    </source>
</reference>
<feature type="transmembrane region" description="Helical" evidence="1">
    <location>
        <begin position="54"/>
        <end position="73"/>
    </location>
</feature>
<evidence type="ECO:0000313" key="2">
    <source>
        <dbReference type="EMBL" id="MFN0291207.1"/>
    </source>
</evidence>
<keyword evidence="1" id="KW-0812">Transmembrane</keyword>
<gene>
    <name evidence="2" type="ORF">E5L68_007370</name>
</gene>
<sequence length="85" mass="9821">MELLLEELNPNIMKIALLILLYVISLLGFFVAFRTKLDKESNNYYFKRSSKYRLLALSSFFQIIAISYTYLLIFGCNEGGHLLGC</sequence>
<name>A0ABW9JJW0_9SPHI</name>
<comment type="caution">
    <text evidence="2">The sequence shown here is derived from an EMBL/GenBank/DDBJ whole genome shotgun (WGS) entry which is preliminary data.</text>
</comment>
<evidence type="ECO:0000313" key="3">
    <source>
        <dbReference type="Proteomes" id="UP001517367"/>
    </source>
</evidence>
<dbReference type="EMBL" id="SRMP02000010">
    <property type="protein sequence ID" value="MFN0291207.1"/>
    <property type="molecule type" value="Genomic_DNA"/>
</dbReference>
<proteinExistence type="predicted"/>
<evidence type="ECO:0000256" key="1">
    <source>
        <dbReference type="SAM" id="Phobius"/>
    </source>
</evidence>
<organism evidence="2 3">
    <name type="scientific">Pedobacter helvus</name>
    <dbReference type="NCBI Taxonomy" id="2563444"/>
    <lineage>
        <taxon>Bacteria</taxon>
        <taxon>Pseudomonadati</taxon>
        <taxon>Bacteroidota</taxon>
        <taxon>Sphingobacteriia</taxon>
        <taxon>Sphingobacteriales</taxon>
        <taxon>Sphingobacteriaceae</taxon>
        <taxon>Pedobacter</taxon>
    </lineage>
</organism>
<dbReference type="Proteomes" id="UP001517367">
    <property type="component" value="Unassembled WGS sequence"/>
</dbReference>
<accession>A0ABW9JJW0</accession>